<dbReference type="SUPFAM" id="SSF57850">
    <property type="entry name" value="RING/U-box"/>
    <property type="match status" value="1"/>
</dbReference>
<reference evidence="15" key="3">
    <citation type="submission" date="2025-08" db="UniProtKB">
        <authorList>
            <consortium name="Ensembl"/>
        </authorList>
    </citation>
    <scope>IDENTIFICATION</scope>
</reference>
<dbReference type="GeneTree" id="ENSGT00390000009948"/>
<dbReference type="GO" id="GO:0005741">
    <property type="term" value="C:mitochondrial outer membrane"/>
    <property type="evidence" value="ECO:0000318"/>
    <property type="project" value="GO_Central"/>
</dbReference>
<dbReference type="Ensembl" id="ENSCINT00000016384.3">
    <property type="protein sequence ID" value="ENSCINP00000016384.3"/>
    <property type="gene ID" value="ENSCING00000008004.3"/>
</dbReference>
<keyword evidence="16" id="KW-1185">Reference proteome</keyword>
<dbReference type="InterPro" id="IPR011016">
    <property type="entry name" value="Znf_RING-CH"/>
</dbReference>
<keyword evidence="7 12" id="KW-0472">Membrane</keyword>
<dbReference type="InterPro" id="IPR013083">
    <property type="entry name" value="Znf_RING/FYVE/PHD"/>
</dbReference>
<keyword evidence="6 12" id="KW-1133">Transmembrane helix</keyword>
<evidence type="ECO:0000256" key="8">
    <source>
        <dbReference type="ARBA" id="ARBA00040151"/>
    </source>
</evidence>
<dbReference type="Gene3D" id="3.30.40.10">
    <property type="entry name" value="Zinc/RING finger domain, C3HC4 (zinc finger)"/>
    <property type="match status" value="1"/>
</dbReference>
<keyword evidence="2 12" id="KW-0812">Transmembrane</keyword>
<comment type="subcellular location">
    <subcellularLocation>
        <location evidence="1">Membrane</location>
        <topology evidence="1">Multi-pass membrane protein</topology>
    </subcellularLocation>
</comment>
<dbReference type="Pfam" id="PF12906">
    <property type="entry name" value="RINGv"/>
    <property type="match status" value="1"/>
</dbReference>
<evidence type="ECO:0000256" key="2">
    <source>
        <dbReference type="ARBA" id="ARBA00022692"/>
    </source>
</evidence>
<dbReference type="SMART" id="SM00744">
    <property type="entry name" value="RINGv"/>
    <property type="match status" value="1"/>
</dbReference>
<keyword evidence="5" id="KW-0862">Zinc</keyword>
<dbReference type="InParanoid" id="F6VHL9"/>
<feature type="transmembrane region" description="Helical" evidence="12">
    <location>
        <begin position="242"/>
        <end position="259"/>
    </location>
</feature>
<dbReference type="HOGENOM" id="CLU_046472_1_1_1"/>
<dbReference type="PANTHER" id="PTHR46283">
    <property type="entry name" value="E3 UBIQUITIN-PROTEIN LIGASE MARCH5"/>
    <property type="match status" value="1"/>
</dbReference>
<evidence type="ECO:0000256" key="3">
    <source>
        <dbReference type="ARBA" id="ARBA00022723"/>
    </source>
</evidence>
<feature type="chain" id="PRO_5003348814" description="E3 ubiquitin-protein ligase MARCHF5" evidence="13">
    <location>
        <begin position="17"/>
        <end position="284"/>
    </location>
</feature>
<evidence type="ECO:0000256" key="12">
    <source>
        <dbReference type="SAM" id="Phobius"/>
    </source>
</evidence>
<evidence type="ECO:0000256" key="1">
    <source>
        <dbReference type="ARBA" id="ARBA00004141"/>
    </source>
</evidence>
<proteinExistence type="predicted"/>
<name>F6VHL9_CIOIN</name>
<accession>F6VHL9</accession>
<sequence length="284" mass="32465">CRVPFVLLLYWYLKKSCWVCFGSESDDITAVWIRPCRCRGTTKWVHHNCLMRWVDEKQKGHSYTKVHCPQCNTEYVITFPPFGKFCGIIQTVDRMIYKASPLIATGVLLGSVYWTAVTYGAITVMQVLGHKEGLDMMERADPLFLLIGLPAIPVGLVLGKMIQWDEYLLRVWRRHAHKLGILNYLFPMNTYGTVRPTQPHEAPAREIKFTRVFCGAMLFPTIATIVGKLGFRKVDGNLQRSFLGGIAFVAIKGILKIYLKQQIYSRLGQRRITNYEHTDSGTPT</sequence>
<reference evidence="15" key="4">
    <citation type="submission" date="2025-09" db="UniProtKB">
        <authorList>
            <consortium name="Ensembl"/>
        </authorList>
    </citation>
    <scope>IDENTIFICATION</scope>
</reference>
<dbReference type="FunCoup" id="F6VHL9">
    <property type="interactions" value="19"/>
</dbReference>
<evidence type="ECO:0000256" key="10">
    <source>
        <dbReference type="ARBA" id="ARBA00043185"/>
    </source>
</evidence>
<protein>
    <recommendedName>
        <fullName evidence="8">E3 ubiquitin-protein ligase MARCHF5</fullName>
    </recommendedName>
    <alternativeName>
        <fullName evidence="10">Membrane-associated RING finger protein 5</fullName>
    </alternativeName>
    <alternativeName>
        <fullName evidence="9">Membrane-associated RING-CH protein V</fullName>
    </alternativeName>
    <alternativeName>
        <fullName evidence="11">RING-type E3 ubiquitin transferase MARCHF5</fullName>
    </alternativeName>
</protein>
<keyword evidence="4" id="KW-0863">Zinc-finger</keyword>
<dbReference type="STRING" id="7719.ENSCINP00000016384"/>
<evidence type="ECO:0000256" key="9">
    <source>
        <dbReference type="ARBA" id="ARBA00043044"/>
    </source>
</evidence>
<dbReference type="GO" id="GO:0061630">
    <property type="term" value="F:ubiquitin protein ligase activity"/>
    <property type="evidence" value="ECO:0000318"/>
    <property type="project" value="GO_Central"/>
</dbReference>
<evidence type="ECO:0000256" key="7">
    <source>
        <dbReference type="ARBA" id="ARBA00023136"/>
    </source>
</evidence>
<dbReference type="AlphaFoldDB" id="F6VHL9"/>
<reference evidence="15" key="2">
    <citation type="journal article" date="2008" name="Genome Biol.">
        <title>Improved genome assembly and evidence-based global gene model set for the chordate Ciona intestinalis: new insight into intron and operon populations.</title>
        <authorList>
            <person name="Satou Y."/>
            <person name="Mineta K."/>
            <person name="Ogasawara M."/>
            <person name="Sasakura Y."/>
            <person name="Shoguchi E."/>
            <person name="Ueno K."/>
            <person name="Yamada L."/>
            <person name="Matsumoto J."/>
            <person name="Wasserscheid J."/>
            <person name="Dewar K."/>
            <person name="Wiley G.B."/>
            <person name="Macmil S.L."/>
            <person name="Roe B.A."/>
            <person name="Zeller R.W."/>
            <person name="Hastings K.E."/>
            <person name="Lemaire P."/>
            <person name="Lindquist E."/>
            <person name="Endo T."/>
            <person name="Hotta K."/>
            <person name="Inaba K."/>
        </authorList>
    </citation>
    <scope>NUCLEOTIDE SEQUENCE [LARGE SCALE GENOMIC DNA]</scope>
    <source>
        <strain evidence="15">wild type</strain>
    </source>
</reference>
<evidence type="ECO:0000256" key="11">
    <source>
        <dbReference type="ARBA" id="ARBA00043231"/>
    </source>
</evidence>
<feature type="transmembrane region" description="Helical" evidence="12">
    <location>
        <begin position="212"/>
        <end position="230"/>
    </location>
</feature>
<dbReference type="GO" id="GO:0090140">
    <property type="term" value="P:regulation of mitochondrial fission"/>
    <property type="evidence" value="ECO:0000318"/>
    <property type="project" value="GO_Central"/>
</dbReference>
<evidence type="ECO:0000313" key="15">
    <source>
        <dbReference type="Ensembl" id="ENSCINP00000016384.3"/>
    </source>
</evidence>
<evidence type="ECO:0000256" key="5">
    <source>
        <dbReference type="ARBA" id="ARBA00022833"/>
    </source>
</evidence>
<evidence type="ECO:0000313" key="16">
    <source>
        <dbReference type="Proteomes" id="UP000008144"/>
    </source>
</evidence>
<evidence type="ECO:0000256" key="6">
    <source>
        <dbReference type="ARBA" id="ARBA00022989"/>
    </source>
</evidence>
<dbReference type="CDD" id="cd16701">
    <property type="entry name" value="RING_CH-C4HC3_MARCH5"/>
    <property type="match status" value="1"/>
</dbReference>
<dbReference type="GO" id="GO:0008270">
    <property type="term" value="F:zinc ion binding"/>
    <property type="evidence" value="ECO:0007669"/>
    <property type="project" value="UniProtKB-KW"/>
</dbReference>
<feature type="domain" description="RING-CH-type" evidence="14">
    <location>
        <begin position="9"/>
        <end position="78"/>
    </location>
</feature>
<feature type="transmembrane region" description="Helical" evidence="12">
    <location>
        <begin position="142"/>
        <end position="162"/>
    </location>
</feature>
<reference evidence="16" key="1">
    <citation type="journal article" date="2002" name="Science">
        <title>The draft genome of Ciona intestinalis: insights into chordate and vertebrate origins.</title>
        <authorList>
            <person name="Dehal P."/>
            <person name="Satou Y."/>
            <person name="Campbell R.K."/>
            <person name="Chapman J."/>
            <person name="Degnan B."/>
            <person name="De Tomaso A."/>
            <person name="Davidson B."/>
            <person name="Di Gregorio A."/>
            <person name="Gelpke M."/>
            <person name="Goodstein D.M."/>
            <person name="Harafuji N."/>
            <person name="Hastings K.E."/>
            <person name="Ho I."/>
            <person name="Hotta K."/>
            <person name="Huang W."/>
            <person name="Kawashima T."/>
            <person name="Lemaire P."/>
            <person name="Martinez D."/>
            <person name="Meinertzhagen I.A."/>
            <person name="Necula S."/>
            <person name="Nonaka M."/>
            <person name="Putnam N."/>
            <person name="Rash S."/>
            <person name="Saiga H."/>
            <person name="Satake M."/>
            <person name="Terry A."/>
            <person name="Yamada L."/>
            <person name="Wang H.G."/>
            <person name="Awazu S."/>
            <person name="Azumi K."/>
            <person name="Boore J."/>
            <person name="Branno M."/>
            <person name="Chin-Bow S."/>
            <person name="DeSantis R."/>
            <person name="Doyle S."/>
            <person name="Francino P."/>
            <person name="Keys D.N."/>
            <person name="Haga S."/>
            <person name="Hayashi H."/>
            <person name="Hino K."/>
            <person name="Imai K.S."/>
            <person name="Inaba K."/>
            <person name="Kano S."/>
            <person name="Kobayashi K."/>
            <person name="Kobayashi M."/>
            <person name="Lee B.I."/>
            <person name="Makabe K.W."/>
            <person name="Manohar C."/>
            <person name="Matassi G."/>
            <person name="Medina M."/>
            <person name="Mochizuki Y."/>
            <person name="Mount S."/>
            <person name="Morishita T."/>
            <person name="Miura S."/>
            <person name="Nakayama A."/>
            <person name="Nishizaka S."/>
            <person name="Nomoto H."/>
            <person name="Ohta F."/>
            <person name="Oishi K."/>
            <person name="Rigoutsos I."/>
            <person name="Sano M."/>
            <person name="Sasaki A."/>
            <person name="Sasakura Y."/>
            <person name="Shoguchi E."/>
            <person name="Shin-i T."/>
            <person name="Spagnuolo A."/>
            <person name="Stainier D."/>
            <person name="Suzuki M.M."/>
            <person name="Tassy O."/>
            <person name="Takatori N."/>
            <person name="Tokuoka M."/>
            <person name="Yagi K."/>
            <person name="Yoshizaki F."/>
            <person name="Wada S."/>
            <person name="Zhang C."/>
            <person name="Hyatt P.D."/>
            <person name="Larimer F."/>
            <person name="Detter C."/>
            <person name="Doggett N."/>
            <person name="Glavina T."/>
            <person name="Hawkins T."/>
            <person name="Richardson P."/>
            <person name="Lucas S."/>
            <person name="Kohara Y."/>
            <person name="Levine M."/>
            <person name="Satoh N."/>
            <person name="Rokhsar D.S."/>
        </authorList>
    </citation>
    <scope>NUCLEOTIDE SEQUENCE [LARGE SCALE GENOMIC DNA]</scope>
</reference>
<dbReference type="OMA" id="KRYCWVC"/>
<keyword evidence="13" id="KW-0732">Signal</keyword>
<feature type="transmembrane region" description="Helical" evidence="12">
    <location>
        <begin position="102"/>
        <end position="122"/>
    </location>
</feature>
<feature type="signal peptide" evidence="13">
    <location>
        <begin position="1"/>
        <end position="16"/>
    </location>
</feature>
<dbReference type="EMBL" id="EAAA01002606">
    <property type="status" value="NOT_ANNOTATED_CDS"/>
    <property type="molecule type" value="Genomic_DNA"/>
</dbReference>
<organism evidence="15 16">
    <name type="scientific">Ciona intestinalis</name>
    <name type="common">Transparent sea squirt</name>
    <name type="synonym">Ascidia intestinalis</name>
    <dbReference type="NCBI Taxonomy" id="7719"/>
    <lineage>
        <taxon>Eukaryota</taxon>
        <taxon>Metazoa</taxon>
        <taxon>Chordata</taxon>
        <taxon>Tunicata</taxon>
        <taxon>Ascidiacea</taxon>
        <taxon>Phlebobranchia</taxon>
        <taxon>Cionidae</taxon>
        <taxon>Ciona</taxon>
    </lineage>
</organism>
<evidence type="ECO:0000256" key="13">
    <source>
        <dbReference type="SAM" id="SignalP"/>
    </source>
</evidence>
<evidence type="ECO:0000256" key="4">
    <source>
        <dbReference type="ARBA" id="ARBA00022771"/>
    </source>
</evidence>
<dbReference type="GO" id="GO:0000209">
    <property type="term" value="P:protein polyubiquitination"/>
    <property type="evidence" value="ECO:0000318"/>
    <property type="project" value="GO_Central"/>
</dbReference>
<keyword evidence="3" id="KW-0479">Metal-binding</keyword>
<dbReference type="Proteomes" id="UP000008144">
    <property type="component" value="Chromosome 8"/>
</dbReference>
<evidence type="ECO:0000259" key="14">
    <source>
        <dbReference type="PROSITE" id="PS51292"/>
    </source>
</evidence>
<dbReference type="PROSITE" id="PS51292">
    <property type="entry name" value="ZF_RING_CH"/>
    <property type="match status" value="1"/>
</dbReference>